<organism evidence="1 2">
    <name type="scientific">Spiroplasma kunkelii CR2-3x</name>
    <dbReference type="NCBI Taxonomy" id="273035"/>
    <lineage>
        <taxon>Bacteria</taxon>
        <taxon>Bacillati</taxon>
        <taxon>Mycoplasmatota</taxon>
        <taxon>Mollicutes</taxon>
        <taxon>Entomoplasmatales</taxon>
        <taxon>Spiroplasmataceae</taxon>
        <taxon>Spiroplasma</taxon>
    </lineage>
</organism>
<dbReference type="KEGG" id="skn:SKUN_00743"/>
<sequence>MNKMAVIKKSLNCEMPDCKNKVLGKFKKDKNGNLVRQMQGDWPVQLCSVHFKEFQIKLKETMVYMANQDKEYKNMLDTMIVKKN</sequence>
<accession>A0A0K2JGB4</accession>
<proteinExistence type="predicted"/>
<dbReference type="PATRIC" id="fig|273035.7.peg.906"/>
<keyword evidence="2" id="KW-1185">Reference proteome</keyword>
<dbReference type="STRING" id="273035.SKUN_00743"/>
<evidence type="ECO:0000313" key="1">
    <source>
        <dbReference type="EMBL" id="ALA97634.1"/>
    </source>
</evidence>
<reference evidence="1 2" key="1">
    <citation type="journal article" date="2015" name="Genome Announc.">
        <title>Complete Genome Sequence of Spiroplasma kunkelii Strain CR2-3x, Causal Agent of Corn Stunt Disease in Zea mays L.</title>
        <authorList>
            <person name="Davis R.E."/>
            <person name="Shao J."/>
            <person name="Dally E.L."/>
            <person name="Zhao Y."/>
            <person name="Gasparich G.E."/>
            <person name="Gaynor B.J."/>
            <person name="Athey J.C."/>
            <person name="Harrison N.A."/>
            <person name="Donofrio N."/>
        </authorList>
    </citation>
    <scope>NUCLEOTIDE SEQUENCE [LARGE SCALE GENOMIC DNA]</scope>
    <source>
        <strain evidence="1 2">CR2-3x</strain>
    </source>
</reference>
<evidence type="ECO:0000313" key="2">
    <source>
        <dbReference type="Proteomes" id="UP000062963"/>
    </source>
</evidence>
<dbReference type="EMBL" id="CP010899">
    <property type="protein sequence ID" value="ALA97634.1"/>
    <property type="molecule type" value="Genomic_DNA"/>
</dbReference>
<dbReference type="Proteomes" id="UP000062963">
    <property type="component" value="Chromosome"/>
</dbReference>
<dbReference type="AlphaFoldDB" id="A0A0K2JGB4"/>
<gene>
    <name evidence="1" type="ORF">SKUN_00743</name>
</gene>
<name>A0A0K2JGB4_SPIKU</name>
<protein>
    <submittedName>
        <fullName evidence="1">Uncharacterized protein</fullName>
    </submittedName>
</protein>